<evidence type="ECO:0000256" key="1">
    <source>
        <dbReference type="ARBA" id="ARBA00001231"/>
    </source>
</evidence>
<dbReference type="GO" id="GO:0030203">
    <property type="term" value="P:glycosaminoglycan metabolic process"/>
    <property type="evidence" value="ECO:0007669"/>
    <property type="project" value="TreeGrafter"/>
</dbReference>
<dbReference type="Proteomes" id="UP000075881">
    <property type="component" value="Unassembled WGS sequence"/>
</dbReference>
<dbReference type="SUPFAM" id="SSF51445">
    <property type="entry name" value="(Trans)glycosidases"/>
    <property type="match status" value="1"/>
</dbReference>
<keyword evidence="10" id="KW-1133">Transmembrane helix</keyword>
<feature type="compositionally biased region" description="Low complexity" evidence="9">
    <location>
        <begin position="131"/>
        <end position="161"/>
    </location>
</feature>
<dbReference type="InterPro" id="IPR029018">
    <property type="entry name" value="Hex-like_dom2"/>
</dbReference>
<protein>
    <recommendedName>
        <fullName evidence="3">beta-N-acetylhexosaminidase</fullName>
        <ecNumber evidence="3">3.2.1.52</ecNumber>
    </recommendedName>
</protein>
<sequence length="770" mass="86352">MLLSHDYNSRRSSVASSQSRNIRITVLKNMFKKKALVFMFISALVSCLLLLYWNDSFESPKPSSTMAMGIYNTHIIDGSMEGAMGGGDNARASAIPVNPIERLWTYRCVNNRCVRHHFVDGVEEDFETNNAHQQQQQPHGGAGASIGSSGTNAGSSSGSNTPGKRIPYLTCTMTCGPINIWPQPTGATTIGSKTSRFRLSDMRVKIVTKFEPVEKLLHDAYDVLQSEIRGSMVSHGATLEEIEGAVPAGSVPPGVQQLPVERPVATEVNDAATVGRSASASETSGVGKIHFFKLVSDKRYDVDAFEVNVHVEKSGDTHLTLHTDESYNMTVTHSARVLIVKITANTFFGAKHGLTTLQQLVWFDDEERTLKVLNKASIEDVPKFNYRGLMLDTSRHYFTVDSIKRTLVGMSHSKLNRFHWHITDSQSFPLVSRHYPQLARYGAYSEREVYTADDIRELAAFAKVRGIQIIPEIDAPAHAGNGWDWGPKHGLGELSLCINQQPWSNYCGEPPCGQLNPKNNNTYLILQKLYEELLEIVGPLDYFHIGGDEVNLECWQQHFNDSDMRTLWCDFMLQAYHRLQLASGQNASAPRMVGVWSSGLTSAPCLSKNTFAVQVWGGSKWPENFQLINSGYSLVISHVDAWYLDCGFGSWRSTGDGACSPYRNWQTVYKHRPWEEMKLTSLQMRQILGGEACLWTEQVDESILDARLWPRASALAERLWTDPTEERYSESVPLEVYNRMSVFRNHLLELGLRAEPIFPKYCVQNQDECV</sequence>
<reference evidence="13" key="2">
    <citation type="submission" date="2020-05" db="UniProtKB">
        <authorList>
            <consortium name="EnsemblMetazoa"/>
        </authorList>
    </citation>
    <scope>IDENTIFICATION</scope>
    <source>
        <strain evidence="13">ACHKN1017</strain>
    </source>
</reference>
<evidence type="ECO:0000256" key="7">
    <source>
        <dbReference type="ARBA" id="ARBA00023295"/>
    </source>
</evidence>
<keyword evidence="10" id="KW-0812">Transmembrane</keyword>
<dbReference type="InterPro" id="IPR015883">
    <property type="entry name" value="Glyco_hydro_20_cat"/>
</dbReference>
<evidence type="ECO:0000256" key="2">
    <source>
        <dbReference type="ARBA" id="ARBA00006285"/>
    </source>
</evidence>
<organism evidence="13 14">
    <name type="scientific">Anopheles christyi</name>
    <dbReference type="NCBI Taxonomy" id="43041"/>
    <lineage>
        <taxon>Eukaryota</taxon>
        <taxon>Metazoa</taxon>
        <taxon>Ecdysozoa</taxon>
        <taxon>Arthropoda</taxon>
        <taxon>Hexapoda</taxon>
        <taxon>Insecta</taxon>
        <taxon>Pterygota</taxon>
        <taxon>Neoptera</taxon>
        <taxon>Endopterygota</taxon>
        <taxon>Diptera</taxon>
        <taxon>Nematocera</taxon>
        <taxon>Culicoidea</taxon>
        <taxon>Culicidae</taxon>
        <taxon>Anophelinae</taxon>
        <taxon>Anopheles</taxon>
    </lineage>
</organism>
<feature type="domain" description="Beta-hexosaminidase eukaryotic type N-terminal" evidence="12">
    <location>
        <begin position="180"/>
        <end position="360"/>
    </location>
</feature>
<evidence type="ECO:0000256" key="3">
    <source>
        <dbReference type="ARBA" id="ARBA00012663"/>
    </source>
</evidence>
<keyword evidence="14" id="KW-1185">Reference proteome</keyword>
<evidence type="ECO:0000256" key="6">
    <source>
        <dbReference type="ARBA" id="ARBA00023180"/>
    </source>
</evidence>
<dbReference type="EC" id="3.2.1.52" evidence="3"/>
<accession>A0A182JNH4</accession>
<feature type="active site" description="Proton donor" evidence="8">
    <location>
        <position position="549"/>
    </location>
</feature>
<dbReference type="GO" id="GO:0016231">
    <property type="term" value="F:beta-N-acetylglucosaminidase activity"/>
    <property type="evidence" value="ECO:0007669"/>
    <property type="project" value="TreeGrafter"/>
</dbReference>
<dbReference type="EnsemblMetazoa" id="ACHR000058-RA">
    <property type="protein sequence ID" value="ACHR000058-PA"/>
    <property type="gene ID" value="ACHR000058"/>
</dbReference>
<evidence type="ECO:0000259" key="12">
    <source>
        <dbReference type="Pfam" id="PF14845"/>
    </source>
</evidence>
<dbReference type="Pfam" id="PF14845">
    <property type="entry name" value="Glycohydro_20b2"/>
    <property type="match status" value="1"/>
</dbReference>
<evidence type="ECO:0000313" key="13">
    <source>
        <dbReference type="EnsemblMetazoa" id="ACHR000058-PA"/>
    </source>
</evidence>
<dbReference type="Gene3D" id="3.30.379.10">
    <property type="entry name" value="Chitobiase/beta-hexosaminidase domain 2-like"/>
    <property type="match status" value="1"/>
</dbReference>
<dbReference type="AlphaFoldDB" id="A0A182JNH4"/>
<comment type="similarity">
    <text evidence="2">Belongs to the glycosyl hydrolase 20 family.</text>
</comment>
<dbReference type="Gene3D" id="3.20.20.80">
    <property type="entry name" value="Glycosidases"/>
    <property type="match status" value="1"/>
</dbReference>
<dbReference type="PANTHER" id="PTHR22600:SF3">
    <property type="entry name" value="BETA-HEXOSAMINIDASE FDL-RELATED"/>
    <property type="match status" value="1"/>
</dbReference>
<dbReference type="CDD" id="cd06562">
    <property type="entry name" value="GH20_HexA_HexB-like"/>
    <property type="match status" value="1"/>
</dbReference>
<evidence type="ECO:0000256" key="10">
    <source>
        <dbReference type="SAM" id="Phobius"/>
    </source>
</evidence>
<dbReference type="VEuPathDB" id="VectorBase:ACHR000058"/>
<evidence type="ECO:0000256" key="5">
    <source>
        <dbReference type="ARBA" id="ARBA00022801"/>
    </source>
</evidence>
<feature type="domain" description="Glycoside hydrolase family 20 catalytic" evidence="11">
    <location>
        <begin position="384"/>
        <end position="722"/>
    </location>
</feature>
<feature type="region of interest" description="Disordered" evidence="9">
    <location>
        <begin position="128"/>
        <end position="163"/>
    </location>
</feature>
<dbReference type="PRINTS" id="PR00738">
    <property type="entry name" value="GLHYDRLASE20"/>
</dbReference>
<proteinExistence type="inferred from homology"/>
<keyword evidence="4" id="KW-0732">Signal</keyword>
<evidence type="ECO:0000256" key="4">
    <source>
        <dbReference type="ARBA" id="ARBA00022729"/>
    </source>
</evidence>
<keyword evidence="6" id="KW-0325">Glycoprotein</keyword>
<feature type="transmembrane region" description="Helical" evidence="10">
    <location>
        <begin position="35"/>
        <end position="53"/>
    </location>
</feature>
<keyword evidence="10" id="KW-0472">Membrane</keyword>
<evidence type="ECO:0000259" key="11">
    <source>
        <dbReference type="Pfam" id="PF00728"/>
    </source>
</evidence>
<name>A0A182JNH4_9DIPT</name>
<evidence type="ECO:0000313" key="14">
    <source>
        <dbReference type="Proteomes" id="UP000075881"/>
    </source>
</evidence>
<reference evidence="14" key="1">
    <citation type="submission" date="2013-03" db="EMBL/GenBank/DDBJ databases">
        <title>The Genome Sequence of Anopheles christyi ACHKN1017.</title>
        <authorList>
            <consortium name="The Broad Institute Genomics Platform"/>
            <person name="Neafsey D.E."/>
            <person name="Besansky N."/>
            <person name="Walker B."/>
            <person name="Young S.K."/>
            <person name="Zeng Q."/>
            <person name="Gargeya S."/>
            <person name="Fitzgerald M."/>
            <person name="Haas B."/>
            <person name="Abouelleil A."/>
            <person name="Allen A.W."/>
            <person name="Alvarado L."/>
            <person name="Arachchi H.M."/>
            <person name="Berlin A.M."/>
            <person name="Chapman S.B."/>
            <person name="Gainer-Dewar J."/>
            <person name="Goldberg J."/>
            <person name="Griggs A."/>
            <person name="Gujja S."/>
            <person name="Hansen M."/>
            <person name="Howarth C."/>
            <person name="Imamovic A."/>
            <person name="Ireland A."/>
            <person name="Larimer J."/>
            <person name="McCowan C."/>
            <person name="Murphy C."/>
            <person name="Pearson M."/>
            <person name="Poon T.W."/>
            <person name="Priest M."/>
            <person name="Roberts A."/>
            <person name="Saif S."/>
            <person name="Shea T."/>
            <person name="Sisk P."/>
            <person name="Sykes S."/>
            <person name="Wortman J."/>
            <person name="Nusbaum C."/>
            <person name="Birren B."/>
        </authorList>
    </citation>
    <scope>NUCLEOTIDE SEQUENCE [LARGE SCALE GENOMIC DNA]</scope>
    <source>
        <strain evidence="14">ACHKN1017</strain>
    </source>
</reference>
<dbReference type="InterPro" id="IPR017853">
    <property type="entry name" value="GH"/>
</dbReference>
<dbReference type="InterPro" id="IPR029019">
    <property type="entry name" value="HEX_eukaryotic_N"/>
</dbReference>
<dbReference type="PANTHER" id="PTHR22600">
    <property type="entry name" value="BETA-HEXOSAMINIDASE"/>
    <property type="match status" value="1"/>
</dbReference>
<dbReference type="GO" id="GO:0005975">
    <property type="term" value="P:carbohydrate metabolic process"/>
    <property type="evidence" value="ECO:0007669"/>
    <property type="project" value="InterPro"/>
</dbReference>
<dbReference type="Pfam" id="PF00728">
    <property type="entry name" value="Glyco_hydro_20"/>
    <property type="match status" value="1"/>
</dbReference>
<dbReference type="STRING" id="43041.A0A182JNH4"/>
<keyword evidence="5" id="KW-0378">Hydrolase</keyword>
<dbReference type="SUPFAM" id="SSF55545">
    <property type="entry name" value="beta-N-acetylhexosaminidase-like domain"/>
    <property type="match status" value="1"/>
</dbReference>
<evidence type="ECO:0000256" key="8">
    <source>
        <dbReference type="PIRSR" id="PIRSR625705-1"/>
    </source>
</evidence>
<evidence type="ECO:0000256" key="9">
    <source>
        <dbReference type="SAM" id="MobiDB-lite"/>
    </source>
</evidence>
<dbReference type="InterPro" id="IPR025705">
    <property type="entry name" value="Beta_hexosaminidase_sua/sub"/>
</dbReference>
<dbReference type="GO" id="GO:0005886">
    <property type="term" value="C:plasma membrane"/>
    <property type="evidence" value="ECO:0007669"/>
    <property type="project" value="TreeGrafter"/>
</dbReference>
<keyword evidence="7" id="KW-0326">Glycosidase</keyword>
<comment type="catalytic activity">
    <reaction evidence="1">
        <text>Hydrolysis of terminal non-reducing N-acetyl-D-hexosamine residues in N-acetyl-beta-D-hexosaminides.</text>
        <dbReference type="EC" id="3.2.1.52"/>
    </reaction>
</comment>
<dbReference type="FunFam" id="3.20.20.80:FF:000063">
    <property type="entry name" value="Beta-hexosaminidase"/>
    <property type="match status" value="1"/>
</dbReference>